<dbReference type="GeneID" id="67472572"/>
<evidence type="ECO:0000313" key="6">
    <source>
        <dbReference type="Proteomes" id="UP000015688"/>
    </source>
</evidence>
<dbReference type="EMBL" id="AVNC01000015">
    <property type="protein sequence ID" value="EQK42781.1"/>
    <property type="molecule type" value="Genomic_DNA"/>
</dbReference>
<dbReference type="PATRIC" id="fig|1233171.3.peg.1616"/>
<dbReference type="InterPro" id="IPR058530">
    <property type="entry name" value="Baseplate_J-like_C"/>
</dbReference>
<dbReference type="InterPro" id="IPR052399">
    <property type="entry name" value="Phage_Baseplate_Assmbl_Protein"/>
</dbReference>
<evidence type="ECO:0000259" key="3">
    <source>
        <dbReference type="Pfam" id="PF26078"/>
    </source>
</evidence>
<feature type="domain" description="Baseplate J-like C-terminal" evidence="4">
    <location>
        <begin position="264"/>
        <end position="343"/>
    </location>
</feature>
<organism evidence="5 6">
    <name type="scientific">Paraclostridium bifermentans ATCC 638 = DSM 14991</name>
    <dbReference type="NCBI Taxonomy" id="1233171"/>
    <lineage>
        <taxon>Bacteria</taxon>
        <taxon>Bacillati</taxon>
        <taxon>Bacillota</taxon>
        <taxon>Clostridia</taxon>
        <taxon>Peptostreptococcales</taxon>
        <taxon>Peptostreptococcaceae</taxon>
        <taxon>Paraclostridium</taxon>
    </lineage>
</organism>
<dbReference type="Pfam" id="PF26078">
    <property type="entry name" value="Baseplate_J_M"/>
    <property type="match status" value="1"/>
</dbReference>
<dbReference type="InterPro" id="IPR058531">
    <property type="entry name" value="Baseplate_J_M"/>
</dbReference>
<comment type="similarity">
    <text evidence="1">Belongs to the Mu gp47/PBSX XkdT family.</text>
</comment>
<evidence type="ECO:0000256" key="1">
    <source>
        <dbReference type="ARBA" id="ARBA00038087"/>
    </source>
</evidence>
<dbReference type="InterPro" id="IPR006949">
    <property type="entry name" value="Barrel_Baseplate_J-like"/>
</dbReference>
<dbReference type="AlphaFoldDB" id="T4VPU3"/>
<evidence type="ECO:0000313" key="5">
    <source>
        <dbReference type="EMBL" id="EQK42781.1"/>
    </source>
</evidence>
<proteinExistence type="inferred from homology"/>
<gene>
    <name evidence="5" type="ORF">C672_1725</name>
</gene>
<dbReference type="Proteomes" id="UP000015688">
    <property type="component" value="Unassembled WGS sequence"/>
</dbReference>
<name>T4VPU3_PARBF</name>
<dbReference type="Pfam" id="PF26079">
    <property type="entry name" value="Baseplate_J_C"/>
    <property type="match status" value="1"/>
</dbReference>
<sequence length="347" mass="38514">MFSSQTYEVIRQRILDKFPNLLNKREGSYSSNLISPTSLELAKAYINMGDILSLGFIETNFDSFLDRRVNELGVYRKQGKKAHGQIKVTGVEETKIENGTIVSYNNLRYLVLNDIVLPDTDILEVEALEVGVIYNVIKGTNFELIETNSNIKSLIALNDFVGGIDVETDEELRKRFVKSMDNPSTSGNKAHYEEWALEVSGVERAIVTPLWNGNGTVKVLAIGNNNKPLSSEIVEEVKLHIMENMPIGVNLTVVTPTVLDIHLVASVKLINGYTIEDVKKSLEVELNLYLKDVTNLFVYSKVYGLLANLDSVEDVISLSINGTTSNISISSDKIPNINTINISEVVA</sequence>
<comment type="caution">
    <text evidence="5">The sequence shown here is derived from an EMBL/GenBank/DDBJ whole genome shotgun (WGS) entry which is preliminary data.</text>
</comment>
<accession>T4VPU3</accession>
<feature type="domain" description="Baseplate protein J-like barrel" evidence="2">
    <location>
        <begin position="86"/>
        <end position="163"/>
    </location>
</feature>
<feature type="domain" description="Baseplate J-like central" evidence="3">
    <location>
        <begin position="184"/>
        <end position="254"/>
    </location>
</feature>
<protein>
    <submittedName>
        <fullName evidence="5">Baseplate J-like family protein</fullName>
    </submittedName>
</protein>
<dbReference type="PANTHER" id="PTHR37829:SF3">
    <property type="entry name" value="PROTEIN JAYE-RELATED"/>
    <property type="match status" value="1"/>
</dbReference>
<evidence type="ECO:0000259" key="4">
    <source>
        <dbReference type="Pfam" id="PF26079"/>
    </source>
</evidence>
<dbReference type="RefSeq" id="WP_021432895.1">
    <property type="nucleotide sequence ID" value="NZ_AVNC01000015.1"/>
</dbReference>
<evidence type="ECO:0000259" key="2">
    <source>
        <dbReference type="Pfam" id="PF04865"/>
    </source>
</evidence>
<dbReference type="Pfam" id="PF04865">
    <property type="entry name" value="Baseplate_J"/>
    <property type="match status" value="1"/>
</dbReference>
<reference evidence="5 6" key="1">
    <citation type="submission" date="2013-06" db="EMBL/GenBank/DDBJ databases">
        <authorList>
            <person name="Walk S."/>
            <person name="Aronoff D."/>
            <person name="Young V.Y."/>
            <person name="Marsh J."/>
            <person name="Harrison L."/>
            <person name="Daugherty S.C."/>
            <person name="Shefchek K.A."/>
            <person name="Hine E.E."/>
            <person name="Tallon L.J."/>
            <person name="Sadzewicz L.K."/>
            <person name="Rasko D.A."/>
        </authorList>
    </citation>
    <scope>NUCLEOTIDE SEQUENCE [LARGE SCALE GENOMIC DNA]</scope>
    <source>
        <strain evidence="5 6">ATCC 638</strain>
    </source>
</reference>
<dbReference type="PANTHER" id="PTHR37829">
    <property type="entry name" value="PHAGE-LIKE ELEMENT PBSX PROTEIN XKDT"/>
    <property type="match status" value="1"/>
</dbReference>